<dbReference type="SUPFAM" id="SSF81340">
    <property type="entry name" value="Clc chloride channel"/>
    <property type="match status" value="1"/>
</dbReference>
<feature type="transmembrane region" description="Helical" evidence="5">
    <location>
        <begin position="68"/>
        <end position="87"/>
    </location>
</feature>
<evidence type="ECO:0000256" key="4">
    <source>
        <dbReference type="ARBA" id="ARBA00023136"/>
    </source>
</evidence>
<feature type="transmembrane region" description="Helical" evidence="5">
    <location>
        <begin position="248"/>
        <end position="273"/>
    </location>
</feature>
<dbReference type="InterPro" id="IPR001807">
    <property type="entry name" value="ClC"/>
</dbReference>
<keyword evidence="6" id="KW-0732">Signal</keyword>
<dbReference type="PRINTS" id="PR00762">
    <property type="entry name" value="CLCHANNEL"/>
</dbReference>
<comment type="subcellular location">
    <subcellularLocation>
        <location evidence="1">Membrane</location>
        <topology evidence="1">Multi-pass membrane protein</topology>
    </subcellularLocation>
</comment>
<dbReference type="PANTHER" id="PTHR43427:SF12">
    <property type="entry name" value="CHLORIDE TRANSPORTER"/>
    <property type="match status" value="1"/>
</dbReference>
<evidence type="ECO:0000256" key="3">
    <source>
        <dbReference type="ARBA" id="ARBA00022989"/>
    </source>
</evidence>
<dbReference type="GO" id="GO:0015108">
    <property type="term" value="F:chloride transmembrane transporter activity"/>
    <property type="evidence" value="ECO:0007669"/>
    <property type="project" value="InterPro"/>
</dbReference>
<dbReference type="GO" id="GO:0016020">
    <property type="term" value="C:membrane"/>
    <property type="evidence" value="ECO:0007669"/>
    <property type="project" value="UniProtKB-SubCell"/>
</dbReference>
<evidence type="ECO:0000313" key="7">
    <source>
        <dbReference type="EMBL" id="CAE0535957.1"/>
    </source>
</evidence>
<evidence type="ECO:0000256" key="5">
    <source>
        <dbReference type="SAM" id="Phobius"/>
    </source>
</evidence>
<evidence type="ECO:0000256" key="2">
    <source>
        <dbReference type="ARBA" id="ARBA00022692"/>
    </source>
</evidence>
<dbReference type="InterPro" id="IPR014743">
    <property type="entry name" value="Cl-channel_core"/>
</dbReference>
<evidence type="ECO:0000256" key="1">
    <source>
        <dbReference type="ARBA" id="ARBA00004141"/>
    </source>
</evidence>
<dbReference type="Gene3D" id="1.10.3080.10">
    <property type="entry name" value="Clc chloride channel"/>
    <property type="match status" value="1"/>
</dbReference>
<gene>
    <name evidence="7" type="ORF">EHUX00137_LOCUS8668</name>
</gene>
<dbReference type="AlphaFoldDB" id="A0A7S3RW28"/>
<feature type="transmembrane region" description="Helical" evidence="5">
    <location>
        <begin position="211"/>
        <end position="236"/>
    </location>
</feature>
<feature type="chain" id="PRO_5030889967" description="Chloride channel protein" evidence="6">
    <location>
        <begin position="19"/>
        <end position="533"/>
    </location>
</feature>
<feature type="signal peptide" evidence="6">
    <location>
        <begin position="1"/>
        <end position="18"/>
    </location>
</feature>
<dbReference type="InterPro" id="IPR050368">
    <property type="entry name" value="ClC-type_chloride_channel"/>
</dbReference>
<organism evidence="7">
    <name type="scientific">Emiliania huxleyi</name>
    <name type="common">Coccolithophore</name>
    <name type="synonym">Pontosphaera huxleyi</name>
    <dbReference type="NCBI Taxonomy" id="2903"/>
    <lineage>
        <taxon>Eukaryota</taxon>
        <taxon>Haptista</taxon>
        <taxon>Haptophyta</taxon>
        <taxon>Prymnesiophyceae</taxon>
        <taxon>Isochrysidales</taxon>
        <taxon>Noelaerhabdaceae</taxon>
        <taxon>Emiliania</taxon>
    </lineage>
</organism>
<feature type="transmembrane region" description="Helical" evidence="5">
    <location>
        <begin position="452"/>
        <end position="472"/>
    </location>
</feature>
<sequence>MLKLSLALNLLYFAESTAYRAPNLGRLGRGRLGITTASGDGAASVLRTTHAASMSARTTAIRAEKPTALLHAAALGAGTACMGTLYARCLRFAVTLVWRRLPAALPLADATLFVPAACTVGGLLVGLTALRLQGYTMPELIARYQDEAGAPGGASPAASVLPVLLLSLLTSTFGFSVGPEAPMVVAGSLVGAAYARRVYGAGEHAMARTMAYAGAAGALTTFIGMPLAGALFVLELTRASSGLHPEAYAALTPAVAASCASMLVARALLAPAAPVGGHFAYSSSVDSALDGRALAAVSLGAGLGGALIGRLFLAAVAAVRRPLWPQAPAGEACEAAERRWACGPEARQVLVKGGVGAAVGLLSLLFPQTLFWGEGSLQHVLDGQRTPLSDVWPGLPPALTARALVDVSSPFPAPAAAVAVGGAKLLAIALACAGGFPGGVIFPLFFAAAAVAHGFAGVVPAALMPAWVMSLMAATQASVTRTPLATVFMLGLSAAASAQLSVLLPPVIIASYVGVWASRALSTATFFPYKRVD</sequence>
<reference evidence="7" key="1">
    <citation type="submission" date="2021-01" db="EMBL/GenBank/DDBJ databases">
        <authorList>
            <person name="Corre E."/>
            <person name="Pelletier E."/>
            <person name="Niang G."/>
            <person name="Scheremetjew M."/>
            <person name="Finn R."/>
            <person name="Kale V."/>
            <person name="Holt S."/>
            <person name="Cochrane G."/>
            <person name="Meng A."/>
            <person name="Brown T."/>
            <person name="Cohen L."/>
        </authorList>
    </citation>
    <scope>NUCLEOTIDE SEQUENCE</scope>
    <source>
        <strain evidence="7">379</strain>
    </source>
</reference>
<keyword evidence="2 5" id="KW-0812">Transmembrane</keyword>
<keyword evidence="4 5" id="KW-0472">Membrane</keyword>
<dbReference type="EMBL" id="HBIR01011919">
    <property type="protein sequence ID" value="CAE0535957.1"/>
    <property type="molecule type" value="Transcribed_RNA"/>
</dbReference>
<dbReference type="PANTHER" id="PTHR43427">
    <property type="entry name" value="CHLORIDE CHANNEL PROTEIN CLC-E"/>
    <property type="match status" value="1"/>
</dbReference>
<name>A0A7S3RW28_EMIHU</name>
<keyword evidence="3 5" id="KW-1133">Transmembrane helix</keyword>
<feature type="transmembrane region" description="Helical" evidence="5">
    <location>
        <begin position="425"/>
        <end position="446"/>
    </location>
</feature>
<dbReference type="Pfam" id="PF00654">
    <property type="entry name" value="Voltage_CLC"/>
    <property type="match status" value="1"/>
</dbReference>
<protein>
    <recommendedName>
        <fullName evidence="8">Chloride channel protein</fullName>
    </recommendedName>
</protein>
<proteinExistence type="predicted"/>
<accession>A0A7S3RW28</accession>
<evidence type="ECO:0000256" key="6">
    <source>
        <dbReference type="SAM" id="SignalP"/>
    </source>
</evidence>
<evidence type="ECO:0008006" key="8">
    <source>
        <dbReference type="Google" id="ProtNLM"/>
    </source>
</evidence>
<feature type="transmembrane region" description="Helical" evidence="5">
    <location>
        <begin position="107"/>
        <end position="130"/>
    </location>
</feature>
<feature type="transmembrane region" description="Helical" evidence="5">
    <location>
        <begin position="293"/>
        <end position="313"/>
    </location>
</feature>
<feature type="transmembrane region" description="Helical" evidence="5">
    <location>
        <begin position="150"/>
        <end position="169"/>
    </location>
</feature>